<keyword evidence="7" id="KW-0067">ATP-binding</keyword>
<evidence type="ECO:0000259" key="9">
    <source>
        <dbReference type="SMART" id="SM00977"/>
    </source>
</evidence>
<dbReference type="InterPro" id="IPR011063">
    <property type="entry name" value="TilS/TtcA_N"/>
</dbReference>
<dbReference type="GO" id="GO:0032267">
    <property type="term" value="F:tRNA(Ile)-lysidine synthase activity"/>
    <property type="evidence" value="ECO:0007669"/>
    <property type="project" value="UniProtKB-EC"/>
</dbReference>
<evidence type="ECO:0000256" key="8">
    <source>
        <dbReference type="ARBA" id="ARBA00048539"/>
    </source>
</evidence>
<keyword evidence="3" id="KW-0963">Cytoplasm</keyword>
<dbReference type="Gene3D" id="3.40.50.620">
    <property type="entry name" value="HUPs"/>
    <property type="match status" value="1"/>
</dbReference>
<dbReference type="InterPro" id="IPR014729">
    <property type="entry name" value="Rossmann-like_a/b/a_fold"/>
</dbReference>
<dbReference type="EMBL" id="VSSQ01000072">
    <property type="protein sequence ID" value="MPL73331.1"/>
    <property type="molecule type" value="Genomic_DNA"/>
</dbReference>
<gene>
    <name evidence="10" type="primary">tilS_6</name>
    <name evidence="10" type="ORF">SDC9_19130</name>
</gene>
<dbReference type="GO" id="GO:0008033">
    <property type="term" value="P:tRNA processing"/>
    <property type="evidence" value="ECO:0007669"/>
    <property type="project" value="UniProtKB-KW"/>
</dbReference>
<protein>
    <recommendedName>
        <fullName evidence="2">tRNA(Ile)-lysidine synthetase</fullName>
        <ecNumber evidence="2">6.3.4.19</ecNumber>
    </recommendedName>
</protein>
<feature type="domain" description="Lysidine-tRNA(Ile) synthetase C-terminal" evidence="9">
    <location>
        <begin position="365"/>
        <end position="439"/>
    </location>
</feature>
<dbReference type="HAMAP" id="MF_01161">
    <property type="entry name" value="tRNA_Ile_lys_synt"/>
    <property type="match status" value="1"/>
</dbReference>
<comment type="catalytic activity">
    <reaction evidence="8">
        <text>cytidine(34) in tRNA(Ile2) + L-lysine + ATP = lysidine(34) in tRNA(Ile2) + AMP + diphosphate + H(+)</text>
        <dbReference type="Rhea" id="RHEA:43744"/>
        <dbReference type="Rhea" id="RHEA-COMP:10625"/>
        <dbReference type="Rhea" id="RHEA-COMP:10670"/>
        <dbReference type="ChEBI" id="CHEBI:15378"/>
        <dbReference type="ChEBI" id="CHEBI:30616"/>
        <dbReference type="ChEBI" id="CHEBI:32551"/>
        <dbReference type="ChEBI" id="CHEBI:33019"/>
        <dbReference type="ChEBI" id="CHEBI:82748"/>
        <dbReference type="ChEBI" id="CHEBI:83665"/>
        <dbReference type="ChEBI" id="CHEBI:456215"/>
        <dbReference type="EC" id="6.3.4.19"/>
    </reaction>
</comment>
<dbReference type="InterPro" id="IPR012094">
    <property type="entry name" value="tRNA_Ile_lys_synt"/>
</dbReference>
<dbReference type="SMART" id="SM00977">
    <property type="entry name" value="TilS_C"/>
    <property type="match status" value="1"/>
</dbReference>
<evidence type="ECO:0000256" key="7">
    <source>
        <dbReference type="ARBA" id="ARBA00022840"/>
    </source>
</evidence>
<dbReference type="SUPFAM" id="SSF56037">
    <property type="entry name" value="PheT/TilS domain"/>
    <property type="match status" value="1"/>
</dbReference>
<dbReference type="AlphaFoldDB" id="A0A644U3Z7"/>
<keyword evidence="6" id="KW-0547">Nucleotide-binding</keyword>
<dbReference type="PANTHER" id="PTHR43033:SF1">
    <property type="entry name" value="TRNA(ILE)-LYSIDINE SYNTHASE-RELATED"/>
    <property type="match status" value="1"/>
</dbReference>
<comment type="caution">
    <text evidence="10">The sequence shown here is derived from an EMBL/GenBank/DDBJ whole genome shotgun (WGS) entry which is preliminary data.</text>
</comment>
<evidence type="ECO:0000256" key="1">
    <source>
        <dbReference type="ARBA" id="ARBA00004496"/>
    </source>
</evidence>
<dbReference type="PANTHER" id="PTHR43033">
    <property type="entry name" value="TRNA(ILE)-LYSIDINE SYNTHASE-RELATED"/>
    <property type="match status" value="1"/>
</dbReference>
<evidence type="ECO:0000256" key="6">
    <source>
        <dbReference type="ARBA" id="ARBA00022741"/>
    </source>
</evidence>
<comment type="subcellular location">
    <subcellularLocation>
        <location evidence="1">Cytoplasm</location>
    </subcellularLocation>
</comment>
<accession>A0A644U3Z7</accession>
<keyword evidence="4 10" id="KW-0436">Ligase</keyword>
<evidence type="ECO:0000256" key="2">
    <source>
        <dbReference type="ARBA" id="ARBA00013267"/>
    </source>
</evidence>
<name>A0A644U3Z7_9ZZZZ</name>
<dbReference type="CDD" id="cd01992">
    <property type="entry name" value="TilS_N"/>
    <property type="match status" value="1"/>
</dbReference>
<sequence length="440" mass="51859">MVNRFIQYVKEHNLFENNQTILLAVSGGIDSMILCDLFLKSNFKFAIAHCNFHLRGEESNRDERFVREYAQKNNIKIHVKDFDTYSYMKEKGKSMQVSAREMRYSWFNELLKEEGYSYIATGHHIDDSIETFFMNILRGTGIAGLHGILQKVNLVIHPLLFTGRAEIVNYQKENKLEFVEDSSNATTKYTRNKIRHELIPLVKEIAPNFDKIISKEIERFRETEVVFRSVINDAKTELLEIENQTIKISIEKLKSYVPQKIFMYEILSDFGFNEATINSIEDALLETSGKQFYSETHRLVKDRDYLLIVKNKPQNLNQYLIEESQTSVYSPIILHMEILKDLQYVKIPKNKEVAMLDYDKLSFPLILRKWKKGDSFFPYGLQGEKKISEFYKNLKYSILDKENQWLLCSENDIIWVVGQRIDDRYKITKSTKTIYKIELD</sequence>
<dbReference type="InterPro" id="IPR012796">
    <property type="entry name" value="Lysidine-tRNA-synth_C"/>
</dbReference>
<organism evidence="10">
    <name type="scientific">bioreactor metagenome</name>
    <dbReference type="NCBI Taxonomy" id="1076179"/>
    <lineage>
        <taxon>unclassified sequences</taxon>
        <taxon>metagenomes</taxon>
        <taxon>ecological metagenomes</taxon>
    </lineage>
</organism>
<dbReference type="SUPFAM" id="SSF52402">
    <property type="entry name" value="Adenine nucleotide alpha hydrolases-like"/>
    <property type="match status" value="1"/>
</dbReference>
<proteinExistence type="inferred from homology"/>
<evidence type="ECO:0000256" key="4">
    <source>
        <dbReference type="ARBA" id="ARBA00022598"/>
    </source>
</evidence>
<dbReference type="GO" id="GO:0005737">
    <property type="term" value="C:cytoplasm"/>
    <property type="evidence" value="ECO:0007669"/>
    <property type="project" value="UniProtKB-SubCell"/>
</dbReference>
<keyword evidence="5" id="KW-0819">tRNA processing</keyword>
<dbReference type="EC" id="6.3.4.19" evidence="2"/>
<reference evidence="10" key="1">
    <citation type="submission" date="2019-08" db="EMBL/GenBank/DDBJ databases">
        <authorList>
            <person name="Kucharzyk K."/>
            <person name="Murdoch R.W."/>
            <person name="Higgins S."/>
            <person name="Loffler F."/>
        </authorList>
    </citation>
    <scope>NUCLEOTIDE SEQUENCE</scope>
</reference>
<dbReference type="GO" id="GO:0005524">
    <property type="term" value="F:ATP binding"/>
    <property type="evidence" value="ECO:0007669"/>
    <property type="project" value="UniProtKB-KW"/>
</dbReference>
<dbReference type="InterPro" id="IPR012795">
    <property type="entry name" value="tRNA_Ile_lys_synt_N"/>
</dbReference>
<evidence type="ECO:0000256" key="5">
    <source>
        <dbReference type="ARBA" id="ARBA00022694"/>
    </source>
</evidence>
<evidence type="ECO:0000313" key="10">
    <source>
        <dbReference type="EMBL" id="MPL73331.1"/>
    </source>
</evidence>
<dbReference type="NCBIfam" id="TIGR02432">
    <property type="entry name" value="lysidine_TilS_N"/>
    <property type="match status" value="1"/>
</dbReference>
<evidence type="ECO:0000256" key="3">
    <source>
        <dbReference type="ARBA" id="ARBA00022490"/>
    </source>
</evidence>
<dbReference type="Pfam" id="PF01171">
    <property type="entry name" value="ATP_bind_3"/>
    <property type="match status" value="1"/>
</dbReference>